<evidence type="ECO:0000256" key="11">
    <source>
        <dbReference type="ARBA" id="ARBA00031945"/>
    </source>
</evidence>
<evidence type="ECO:0000256" key="2">
    <source>
        <dbReference type="ARBA" id="ARBA00005029"/>
    </source>
</evidence>
<organism evidence="17 18">
    <name type="scientific">Roseobacter litoralis (strain ATCC 49566 / DSM 6996 / JCM 21268 / NBRC 15278 / OCh 149)</name>
    <dbReference type="NCBI Taxonomy" id="391595"/>
    <lineage>
        <taxon>Bacteria</taxon>
        <taxon>Pseudomonadati</taxon>
        <taxon>Pseudomonadota</taxon>
        <taxon>Alphaproteobacteria</taxon>
        <taxon>Rhodobacterales</taxon>
        <taxon>Roseobacteraceae</taxon>
        <taxon>Roseobacter</taxon>
    </lineage>
</organism>
<evidence type="ECO:0000256" key="1">
    <source>
        <dbReference type="ARBA" id="ARBA00001933"/>
    </source>
</evidence>
<dbReference type="PROSITE" id="PS00599">
    <property type="entry name" value="AA_TRANSFER_CLASS_2"/>
    <property type="match status" value="1"/>
</dbReference>
<dbReference type="EC" id="2.3.1.37" evidence="5 15"/>
<dbReference type="InterPro" id="IPR050087">
    <property type="entry name" value="AON_synthase_class-II"/>
</dbReference>
<dbReference type="KEGG" id="rli:RLO149_c006660"/>
<evidence type="ECO:0000256" key="3">
    <source>
        <dbReference type="ARBA" id="ARBA00008392"/>
    </source>
</evidence>
<name>F7ZK71_ROSLO</name>
<comment type="subunit">
    <text evidence="4">Homodimer.</text>
</comment>
<dbReference type="UniPathway" id="UPA00251">
    <property type="reaction ID" value="UER00375"/>
</dbReference>
<dbReference type="InterPro" id="IPR010961">
    <property type="entry name" value="4pyrrol_synth_NH2levulA_synth"/>
</dbReference>
<dbReference type="InterPro" id="IPR015421">
    <property type="entry name" value="PyrdxlP-dep_Trfase_major"/>
</dbReference>
<evidence type="ECO:0000256" key="15">
    <source>
        <dbReference type="RuleBase" id="RU910713"/>
    </source>
</evidence>
<dbReference type="EMBL" id="CP002623">
    <property type="protein sequence ID" value="AEI92694.1"/>
    <property type="molecule type" value="Genomic_DNA"/>
</dbReference>
<dbReference type="OrthoDB" id="9807157at2"/>
<proteinExistence type="inferred from homology"/>
<dbReference type="GO" id="GO:0030170">
    <property type="term" value="F:pyridoxal phosphate binding"/>
    <property type="evidence" value="ECO:0007669"/>
    <property type="project" value="UniProtKB-UniRule"/>
</dbReference>
<evidence type="ECO:0000256" key="14">
    <source>
        <dbReference type="RuleBase" id="RU003693"/>
    </source>
</evidence>
<dbReference type="PANTHER" id="PTHR13693">
    <property type="entry name" value="CLASS II AMINOTRANSFERASE/8-AMINO-7-OXONONANOATE SYNTHASE"/>
    <property type="match status" value="1"/>
</dbReference>
<dbReference type="HOGENOM" id="CLU_015846_11_1_5"/>
<keyword evidence="8 15" id="KW-0350">Heme biosynthesis</keyword>
<dbReference type="GO" id="GO:0006782">
    <property type="term" value="P:protoporphyrinogen IX biosynthetic process"/>
    <property type="evidence" value="ECO:0007669"/>
    <property type="project" value="UniProtKB-UniRule"/>
</dbReference>
<dbReference type="eggNOG" id="COG0156">
    <property type="taxonomic scope" value="Bacteria"/>
</dbReference>
<dbReference type="Pfam" id="PF00155">
    <property type="entry name" value="Aminotran_1_2"/>
    <property type="match status" value="1"/>
</dbReference>
<comment type="pathway">
    <text evidence="2 15">Porphyrin-containing compound metabolism; protoporphyrin-IX biosynthesis; 5-aminolevulinate from glycine: step 1/1.</text>
</comment>
<comment type="catalytic activity">
    <reaction evidence="13 15">
        <text>succinyl-CoA + glycine + H(+) = 5-aminolevulinate + CO2 + CoA</text>
        <dbReference type="Rhea" id="RHEA:12921"/>
        <dbReference type="ChEBI" id="CHEBI:15378"/>
        <dbReference type="ChEBI" id="CHEBI:16526"/>
        <dbReference type="ChEBI" id="CHEBI:57287"/>
        <dbReference type="ChEBI" id="CHEBI:57292"/>
        <dbReference type="ChEBI" id="CHEBI:57305"/>
        <dbReference type="ChEBI" id="CHEBI:356416"/>
        <dbReference type="EC" id="2.3.1.37"/>
    </reaction>
</comment>
<sequence length="407" mass="44062">MDYGSYFAKTLSSLKEEGNYRVFAELERKRGAFPRAQSHGGETEKPVTIWCSNDYLGMGQHPDVLRAMHDALDRCGAGAGGTRNISGTTHDHVKLEAELADLHGKESALLFTSGYVSNWAALGTLAGRIPDCLVLSDALNHASMIEGIRHSKAERQIWKHNDLADLEAKLAQQPLDRPKLIASESVYSMDGDIAPIAEICDLADKYNAMTYLDEVHAVGLYGARGGGIADREGLMDRLTVIQGTLGKAFGVVGGYIAASADLCDFVRSFSSGFIFTTALPPAVAAGAAASVRHLKTSQTERDAHQNRVAEVRARLDALGIPHEMNPSHIIPVMVGCPVKCKYISDILMRDFGVYIQPINYPTVPKGTERLRITPSPVHSAADIDHLVAALGELWTQCELARLPMAAQ</sequence>
<dbReference type="SUPFAM" id="SSF53383">
    <property type="entry name" value="PLP-dependent transferases"/>
    <property type="match status" value="1"/>
</dbReference>
<evidence type="ECO:0000256" key="6">
    <source>
        <dbReference type="ARBA" id="ARBA00022679"/>
    </source>
</evidence>
<dbReference type="InterPro" id="IPR004839">
    <property type="entry name" value="Aminotransferase_I/II_large"/>
</dbReference>
<evidence type="ECO:0000256" key="5">
    <source>
        <dbReference type="ARBA" id="ARBA00013257"/>
    </source>
</evidence>
<dbReference type="Proteomes" id="UP000001353">
    <property type="component" value="Chromosome"/>
</dbReference>
<dbReference type="Gene3D" id="3.40.640.10">
    <property type="entry name" value="Type I PLP-dependent aspartate aminotransferase-like (Major domain)"/>
    <property type="match status" value="1"/>
</dbReference>
<comment type="cofactor">
    <cofactor evidence="1 14">
        <name>pyridoxal 5'-phosphate</name>
        <dbReference type="ChEBI" id="CHEBI:597326"/>
    </cofactor>
</comment>
<keyword evidence="18" id="KW-1185">Reference proteome</keyword>
<keyword evidence="6 15" id="KW-0808">Transferase</keyword>
<keyword evidence="9 15" id="KW-0012">Acyltransferase</keyword>
<dbReference type="GO" id="GO:0003870">
    <property type="term" value="F:5-aminolevulinate synthase activity"/>
    <property type="evidence" value="ECO:0007669"/>
    <property type="project" value="UniProtKB-EC"/>
</dbReference>
<dbReference type="InterPro" id="IPR015424">
    <property type="entry name" value="PyrdxlP-dep_Trfase"/>
</dbReference>
<dbReference type="AlphaFoldDB" id="F7ZK71"/>
<feature type="domain" description="Aminotransferase class I/classII large" evidence="16">
    <location>
        <begin position="46"/>
        <end position="390"/>
    </location>
</feature>
<dbReference type="RefSeq" id="WP_013960635.1">
    <property type="nucleotide sequence ID" value="NC_015730.1"/>
</dbReference>
<evidence type="ECO:0000256" key="10">
    <source>
        <dbReference type="ARBA" id="ARBA00031691"/>
    </source>
</evidence>
<dbReference type="InterPro" id="IPR001917">
    <property type="entry name" value="Aminotrans_II_pyridoxalP_BS"/>
</dbReference>
<accession>F7ZK71</accession>
<evidence type="ECO:0000259" key="16">
    <source>
        <dbReference type="Pfam" id="PF00155"/>
    </source>
</evidence>
<dbReference type="FunFam" id="3.40.640.10:FF:000006">
    <property type="entry name" value="5-aminolevulinate synthase, mitochondrial"/>
    <property type="match status" value="1"/>
</dbReference>
<reference evidence="17 18" key="1">
    <citation type="journal article" date="2011" name="BMC Genomics">
        <title>Comparative genome analysis and genome-guided physiological analysis of Roseobacter litoralis.</title>
        <authorList>
            <person name="Kalhoefer D."/>
            <person name="Thole S."/>
            <person name="Voget S."/>
            <person name="Lehmann R."/>
            <person name="Liesegang H."/>
            <person name="Wollher A."/>
            <person name="Daniel R."/>
            <person name="Simon M."/>
            <person name="Brinkhoff T."/>
        </authorList>
    </citation>
    <scope>NUCLEOTIDE SEQUENCE [LARGE SCALE GENOMIC DNA]</scope>
    <source>
        <strain evidence="18">ATCC 49566 / DSM 6996 / JCM 21268 / NBRC 15278 / OCh 149</strain>
    </source>
</reference>
<comment type="similarity">
    <text evidence="3 14">Belongs to the class-II pyridoxal-phosphate-dependent aminotransferase family.</text>
</comment>
<evidence type="ECO:0000256" key="7">
    <source>
        <dbReference type="ARBA" id="ARBA00022898"/>
    </source>
</evidence>
<dbReference type="Gene3D" id="3.90.1150.10">
    <property type="entry name" value="Aspartate Aminotransferase, domain 1"/>
    <property type="match status" value="1"/>
</dbReference>
<dbReference type="STRING" id="391595.RLO149_c006660"/>
<evidence type="ECO:0000256" key="12">
    <source>
        <dbReference type="ARBA" id="ARBA00032773"/>
    </source>
</evidence>
<protein>
    <recommendedName>
        <fullName evidence="5 15">5-aminolevulinate synthase</fullName>
        <ecNumber evidence="5 15">2.3.1.37</ecNumber>
    </recommendedName>
    <alternativeName>
        <fullName evidence="10 15">5-aminolevulinic acid synthase</fullName>
    </alternativeName>
    <alternativeName>
        <fullName evidence="11 15">Delta-ALA synthase</fullName>
    </alternativeName>
    <alternativeName>
        <fullName evidence="12 15">Delta-aminolevulinate synthase</fullName>
    </alternativeName>
</protein>
<dbReference type="CDD" id="cd06454">
    <property type="entry name" value="KBL_like"/>
    <property type="match status" value="1"/>
</dbReference>
<evidence type="ECO:0000256" key="8">
    <source>
        <dbReference type="ARBA" id="ARBA00023133"/>
    </source>
</evidence>
<evidence type="ECO:0000313" key="18">
    <source>
        <dbReference type="Proteomes" id="UP000001353"/>
    </source>
</evidence>
<dbReference type="NCBIfam" id="TIGR01821">
    <property type="entry name" value="5aminolev_synth"/>
    <property type="match status" value="1"/>
</dbReference>
<evidence type="ECO:0000256" key="4">
    <source>
        <dbReference type="ARBA" id="ARBA00011738"/>
    </source>
</evidence>
<evidence type="ECO:0000313" key="17">
    <source>
        <dbReference type="EMBL" id="AEI92694.1"/>
    </source>
</evidence>
<dbReference type="InterPro" id="IPR015422">
    <property type="entry name" value="PyrdxlP-dep_Trfase_small"/>
</dbReference>
<evidence type="ECO:0000256" key="13">
    <source>
        <dbReference type="ARBA" id="ARBA00047654"/>
    </source>
</evidence>
<keyword evidence="7 14" id="KW-0663">Pyridoxal phosphate</keyword>
<evidence type="ECO:0000256" key="9">
    <source>
        <dbReference type="ARBA" id="ARBA00023315"/>
    </source>
</evidence>
<gene>
    <name evidence="17" type="primary">hemA3</name>
    <name evidence="17" type="ordered locus">RLO149_c006660</name>
</gene>
<dbReference type="PANTHER" id="PTHR13693:SF102">
    <property type="entry name" value="2-AMINO-3-KETOBUTYRATE COENZYME A LIGASE, MITOCHONDRIAL"/>
    <property type="match status" value="1"/>
</dbReference>